<feature type="domain" description="DNA replication/recombination mediator RecO N-terminal" evidence="5">
    <location>
        <begin position="1"/>
        <end position="77"/>
    </location>
</feature>
<keyword evidence="1 4" id="KW-0227">DNA damage</keyword>
<organism evidence="6 7">
    <name type="scientific">Taibaiella soli</name>
    <dbReference type="NCBI Taxonomy" id="1649169"/>
    <lineage>
        <taxon>Bacteria</taxon>
        <taxon>Pseudomonadati</taxon>
        <taxon>Bacteroidota</taxon>
        <taxon>Chitinophagia</taxon>
        <taxon>Chitinophagales</taxon>
        <taxon>Chitinophagaceae</taxon>
        <taxon>Taibaiella</taxon>
    </lineage>
</organism>
<accession>A0A2W2AZ25</accession>
<evidence type="ECO:0000256" key="4">
    <source>
        <dbReference type="HAMAP-Rule" id="MF_00201"/>
    </source>
</evidence>
<dbReference type="Pfam" id="PF11967">
    <property type="entry name" value="RecO_N"/>
    <property type="match status" value="1"/>
</dbReference>
<keyword evidence="7" id="KW-1185">Reference proteome</keyword>
<dbReference type="InterPro" id="IPR003717">
    <property type="entry name" value="RecO"/>
</dbReference>
<dbReference type="PANTHER" id="PTHR33991">
    <property type="entry name" value="DNA REPAIR PROTEIN RECO"/>
    <property type="match status" value="1"/>
</dbReference>
<protein>
    <recommendedName>
        <fullName evidence="4">DNA repair protein RecO</fullName>
    </recommendedName>
    <alternativeName>
        <fullName evidence="4">Recombination protein O</fullName>
    </alternativeName>
</protein>
<dbReference type="InterPro" id="IPR012340">
    <property type="entry name" value="NA-bd_OB-fold"/>
</dbReference>
<dbReference type="HAMAP" id="MF_00201">
    <property type="entry name" value="RecO"/>
    <property type="match status" value="1"/>
</dbReference>
<proteinExistence type="inferred from homology"/>
<dbReference type="Proteomes" id="UP000248745">
    <property type="component" value="Unassembled WGS sequence"/>
</dbReference>
<dbReference type="Pfam" id="PF02565">
    <property type="entry name" value="RecO_C"/>
    <property type="match status" value="1"/>
</dbReference>
<gene>
    <name evidence="4 6" type="primary">recO</name>
    <name evidence="6" type="ORF">DN068_10935</name>
</gene>
<dbReference type="GO" id="GO:0006302">
    <property type="term" value="P:double-strand break repair"/>
    <property type="evidence" value="ECO:0007669"/>
    <property type="project" value="TreeGrafter"/>
</dbReference>
<reference evidence="6 7" key="1">
    <citation type="submission" date="2018-06" db="EMBL/GenBank/DDBJ databases">
        <title>Mucibacter soli gen. nov., sp. nov., a new member of the family Chitinophagaceae producing mucin.</title>
        <authorList>
            <person name="Kim M.-K."/>
            <person name="Park S."/>
            <person name="Kim T.-S."/>
            <person name="Joung Y."/>
            <person name="Han J.-H."/>
            <person name="Kim S.B."/>
        </authorList>
    </citation>
    <scope>NUCLEOTIDE SEQUENCE [LARGE SCALE GENOMIC DNA]</scope>
    <source>
        <strain evidence="6 7">R1-15</strain>
    </source>
</reference>
<evidence type="ECO:0000313" key="7">
    <source>
        <dbReference type="Proteomes" id="UP000248745"/>
    </source>
</evidence>
<keyword evidence="3 4" id="KW-0234">DNA repair</keyword>
<dbReference type="GO" id="GO:0006310">
    <property type="term" value="P:DNA recombination"/>
    <property type="evidence" value="ECO:0007669"/>
    <property type="project" value="UniProtKB-UniRule"/>
</dbReference>
<evidence type="ECO:0000256" key="1">
    <source>
        <dbReference type="ARBA" id="ARBA00022763"/>
    </source>
</evidence>
<dbReference type="OrthoDB" id="9789152at2"/>
<evidence type="ECO:0000256" key="3">
    <source>
        <dbReference type="ARBA" id="ARBA00023204"/>
    </source>
</evidence>
<dbReference type="EMBL" id="QKTW01000016">
    <property type="protein sequence ID" value="PZF72918.1"/>
    <property type="molecule type" value="Genomic_DNA"/>
</dbReference>
<name>A0A2W2AZ25_9BACT</name>
<dbReference type="GO" id="GO:0043590">
    <property type="term" value="C:bacterial nucleoid"/>
    <property type="evidence" value="ECO:0007669"/>
    <property type="project" value="TreeGrafter"/>
</dbReference>
<comment type="caution">
    <text evidence="6">The sequence shown here is derived from an EMBL/GenBank/DDBJ whole genome shotgun (WGS) entry which is preliminary data.</text>
</comment>
<evidence type="ECO:0000313" key="6">
    <source>
        <dbReference type="EMBL" id="PZF72918.1"/>
    </source>
</evidence>
<dbReference type="PANTHER" id="PTHR33991:SF1">
    <property type="entry name" value="DNA REPAIR PROTEIN RECO"/>
    <property type="match status" value="1"/>
</dbReference>
<dbReference type="AlphaFoldDB" id="A0A2W2AZ25"/>
<evidence type="ECO:0000256" key="2">
    <source>
        <dbReference type="ARBA" id="ARBA00023172"/>
    </source>
</evidence>
<dbReference type="RefSeq" id="WP_110998951.1">
    <property type="nucleotide sequence ID" value="NZ_QKTW01000016.1"/>
</dbReference>
<dbReference type="NCBIfam" id="TIGR00613">
    <property type="entry name" value="reco"/>
    <property type="match status" value="1"/>
</dbReference>
<comment type="similarity">
    <text evidence="4">Belongs to the RecO family.</text>
</comment>
<comment type="function">
    <text evidence="4">Involved in DNA repair and RecF pathway recombination.</text>
</comment>
<dbReference type="SUPFAM" id="SSF50249">
    <property type="entry name" value="Nucleic acid-binding proteins"/>
    <property type="match status" value="1"/>
</dbReference>
<evidence type="ECO:0000259" key="5">
    <source>
        <dbReference type="Pfam" id="PF11967"/>
    </source>
</evidence>
<dbReference type="Gene3D" id="2.40.50.140">
    <property type="entry name" value="Nucleic acid-binding proteins"/>
    <property type="match status" value="1"/>
</dbReference>
<keyword evidence="2 4" id="KW-0233">DNA recombination</keyword>
<dbReference type="InterPro" id="IPR022572">
    <property type="entry name" value="DNA_rep/recomb_RecO_N"/>
</dbReference>
<sequence length="244" mass="27948">MIQQTKGIVLRSIKYGETSLICNIFTRTYGVQSYLLQGVRSAKSRQYKTAFLQPASLLDLVVYQKPTGNLQRIKEIQPDYIYKTLQEEVVKNSIALFSVEMLLRLLPEAAPAPELYDFSRAYFEWLDQLPLKQLANFPLFFVIQCGRFLGYNVRGRFSEDTPYLSFEDGAFTAIPPETRPLLSAQEAAALDKILLVENINGLSEIEMNAAMRVNVLDWYLEFLHRHTQHLGQIKSLAVLRAILH</sequence>